<feature type="transmembrane region" description="Helical" evidence="1">
    <location>
        <begin position="142"/>
        <end position="162"/>
    </location>
</feature>
<keyword evidence="1" id="KW-1133">Transmembrane helix</keyword>
<feature type="transmembrane region" description="Helical" evidence="1">
    <location>
        <begin position="100"/>
        <end position="122"/>
    </location>
</feature>
<dbReference type="RefSeq" id="WP_221872449.1">
    <property type="nucleotide sequence ID" value="NZ_JACWFH010000008.1"/>
</dbReference>
<sequence>MKKDQYRELINSLSDKELSFHLFLTQILLLAVAFILGIFLFDGFEEFLELFRWNDPLTWQVGATAGVAVVIADLTLMKLLPPSLYDDGGLNQRTFRHKNVYQIAVITALVAFSEEILFRGIIQTHTGLIVSSVIFALVHYRYLFNWFLFINIIFLSFVIGYIYMKTGNLAVTITMHFIIDFLLGLSISVRNKQEQEGI</sequence>
<feature type="transmembrane region" description="Helical" evidence="1">
    <location>
        <begin position="61"/>
        <end position="80"/>
    </location>
</feature>
<keyword evidence="3" id="KW-0378">Hydrolase</keyword>
<dbReference type="EMBL" id="JACWFH010000008">
    <property type="protein sequence ID" value="MBY0096516.1"/>
    <property type="molecule type" value="Genomic_DNA"/>
</dbReference>
<evidence type="ECO:0000313" key="3">
    <source>
        <dbReference type="EMBL" id="MBY0096516.1"/>
    </source>
</evidence>
<keyword evidence="4" id="KW-1185">Reference proteome</keyword>
<dbReference type="PANTHER" id="PTHR43592">
    <property type="entry name" value="CAAX AMINO TERMINAL PROTEASE"/>
    <property type="match status" value="1"/>
</dbReference>
<name>A0ABS7K2N5_9BACI</name>
<keyword evidence="1" id="KW-0472">Membrane</keyword>
<comment type="caution">
    <text evidence="3">The sequence shown here is derived from an EMBL/GenBank/DDBJ whole genome shotgun (WGS) entry which is preliminary data.</text>
</comment>
<protein>
    <submittedName>
        <fullName evidence="3">CPBP family intramembrane metalloprotease</fullName>
    </submittedName>
</protein>
<accession>A0ABS7K2N5</accession>
<dbReference type="PANTHER" id="PTHR43592:SF15">
    <property type="entry name" value="CAAX AMINO TERMINAL PROTEASE FAMILY PROTEIN"/>
    <property type="match status" value="1"/>
</dbReference>
<feature type="transmembrane region" description="Helical" evidence="1">
    <location>
        <begin position="20"/>
        <end position="41"/>
    </location>
</feature>
<organism evidence="3 4">
    <name type="scientific">Mesobacillus maritimus</name>
    <dbReference type="NCBI Taxonomy" id="1643336"/>
    <lineage>
        <taxon>Bacteria</taxon>
        <taxon>Bacillati</taxon>
        <taxon>Bacillota</taxon>
        <taxon>Bacilli</taxon>
        <taxon>Bacillales</taxon>
        <taxon>Bacillaceae</taxon>
        <taxon>Mesobacillus</taxon>
    </lineage>
</organism>
<keyword evidence="3" id="KW-0482">Metalloprotease</keyword>
<dbReference type="InterPro" id="IPR003675">
    <property type="entry name" value="Rce1/LyrA-like_dom"/>
</dbReference>
<proteinExistence type="predicted"/>
<feature type="domain" description="CAAX prenyl protease 2/Lysostaphin resistance protein A-like" evidence="2">
    <location>
        <begin position="99"/>
        <end position="182"/>
    </location>
</feature>
<evidence type="ECO:0000313" key="4">
    <source>
        <dbReference type="Proteomes" id="UP000769780"/>
    </source>
</evidence>
<keyword evidence="3" id="KW-0645">Protease</keyword>
<keyword evidence="1" id="KW-0812">Transmembrane</keyword>
<reference evidence="3 4" key="1">
    <citation type="submission" date="2020-07" db="EMBL/GenBank/DDBJ databases">
        <title>Fungal Genomes of the International Space Station.</title>
        <authorList>
            <person name="Seuylemezian A."/>
            <person name="Singh N.K."/>
            <person name="Wood J."/>
            <person name="Venkateswaran K."/>
        </authorList>
    </citation>
    <scope>NUCLEOTIDE SEQUENCE [LARGE SCALE GENOMIC DNA]</scope>
    <source>
        <strain evidence="3 4">PL-B2</strain>
    </source>
</reference>
<gene>
    <name evidence="3" type="ORF">H0185_06820</name>
</gene>
<evidence type="ECO:0000259" key="2">
    <source>
        <dbReference type="Pfam" id="PF02517"/>
    </source>
</evidence>
<dbReference type="Pfam" id="PF02517">
    <property type="entry name" value="Rce1-like"/>
    <property type="match status" value="1"/>
</dbReference>
<dbReference type="Proteomes" id="UP000769780">
    <property type="component" value="Unassembled WGS sequence"/>
</dbReference>
<evidence type="ECO:0000256" key="1">
    <source>
        <dbReference type="SAM" id="Phobius"/>
    </source>
</evidence>
<dbReference type="GO" id="GO:0008237">
    <property type="term" value="F:metallopeptidase activity"/>
    <property type="evidence" value="ECO:0007669"/>
    <property type="project" value="UniProtKB-KW"/>
</dbReference>